<feature type="domain" description="Knr4/Smi1-like" evidence="1">
    <location>
        <begin position="73"/>
        <end position="168"/>
    </location>
</feature>
<dbReference type="Pfam" id="PF09346">
    <property type="entry name" value="SMI1_KNR4"/>
    <property type="match status" value="1"/>
</dbReference>
<dbReference type="SUPFAM" id="SSF160631">
    <property type="entry name" value="SMI1/KNR4-like"/>
    <property type="match status" value="1"/>
</dbReference>
<dbReference type="Gene3D" id="3.40.1580.10">
    <property type="entry name" value="SMI1/KNR4-like"/>
    <property type="match status" value="1"/>
</dbReference>
<evidence type="ECO:0000259" key="1">
    <source>
        <dbReference type="Pfam" id="PF09346"/>
    </source>
</evidence>
<dbReference type="Proteomes" id="UP000567067">
    <property type="component" value="Unassembled WGS sequence"/>
</dbReference>
<comment type="caution">
    <text evidence="2">The sequence shown here is derived from an EMBL/GenBank/DDBJ whole genome shotgun (WGS) entry which is preliminary data.</text>
</comment>
<reference evidence="2 3" key="1">
    <citation type="submission" date="2020-08" db="EMBL/GenBank/DDBJ databases">
        <title>Genomic Encyclopedia of Type Strains, Phase III (KMG-III): the genomes of soil and plant-associated and newly described type strains.</title>
        <authorList>
            <person name="Whitman W."/>
        </authorList>
    </citation>
    <scope>NUCLEOTIDE SEQUENCE [LARGE SCALE GENOMIC DNA]</scope>
    <source>
        <strain evidence="2 3">CECT 8693</strain>
    </source>
</reference>
<dbReference type="RefSeq" id="WP_182540664.1">
    <property type="nucleotide sequence ID" value="NZ_JACJIP010000076.1"/>
</dbReference>
<sequence>MNWESLFEVSYQKCYGLPEDQLEHFLTQWHMPLSKEEIAEISGNQRNPFPVSDPLHKLYQPFDPAKWSIPNKPLPVDYLDFLRYSNGGEFRNGKRHFQFFGADELRALLLAYEFPEYMPGAVPFATDGCGNHYIWDMRADRVNHEYPILVSHSGNLGYEDAALIAGTFMELCRGTVSAEAMLHG</sequence>
<accession>A0A7W3XUP2</accession>
<protein>
    <recommendedName>
        <fullName evidence="1">Knr4/Smi1-like domain-containing protein</fullName>
    </recommendedName>
</protein>
<organism evidence="2 3">
    <name type="scientific">Fontibacillus solani</name>
    <dbReference type="NCBI Taxonomy" id="1572857"/>
    <lineage>
        <taxon>Bacteria</taxon>
        <taxon>Bacillati</taxon>
        <taxon>Bacillota</taxon>
        <taxon>Bacilli</taxon>
        <taxon>Bacillales</taxon>
        <taxon>Paenibacillaceae</taxon>
        <taxon>Fontibacillus</taxon>
    </lineage>
</organism>
<evidence type="ECO:0000313" key="2">
    <source>
        <dbReference type="EMBL" id="MBA9088834.1"/>
    </source>
</evidence>
<proteinExistence type="predicted"/>
<evidence type="ECO:0000313" key="3">
    <source>
        <dbReference type="Proteomes" id="UP000567067"/>
    </source>
</evidence>
<keyword evidence="3" id="KW-1185">Reference proteome</keyword>
<gene>
    <name evidence="2" type="ORF">FHR92_005379</name>
</gene>
<dbReference type="InterPro" id="IPR018958">
    <property type="entry name" value="Knr4/Smi1-like_dom"/>
</dbReference>
<name>A0A7W3XUP2_9BACL</name>
<dbReference type="InterPro" id="IPR037883">
    <property type="entry name" value="Knr4/Smi1-like_sf"/>
</dbReference>
<dbReference type="AlphaFoldDB" id="A0A7W3XUP2"/>
<dbReference type="EMBL" id="JACJIP010000076">
    <property type="protein sequence ID" value="MBA9088834.1"/>
    <property type="molecule type" value="Genomic_DNA"/>
</dbReference>